<dbReference type="InterPro" id="IPR036812">
    <property type="entry name" value="NAD(P)_OxRdtase_dom_sf"/>
</dbReference>
<name>A0A9D1D1J8_9FIRM</name>
<dbReference type="AlphaFoldDB" id="A0A9D1D1J8"/>
<evidence type="ECO:0000313" key="3">
    <source>
        <dbReference type="EMBL" id="HIQ97162.1"/>
    </source>
</evidence>
<dbReference type="CDD" id="cd19086">
    <property type="entry name" value="AKR_AKR11C1"/>
    <property type="match status" value="1"/>
</dbReference>
<dbReference type="InterPro" id="IPR023210">
    <property type="entry name" value="NADP_OxRdtase_dom"/>
</dbReference>
<dbReference type="Gene3D" id="3.20.20.100">
    <property type="entry name" value="NADP-dependent oxidoreductase domain"/>
    <property type="match status" value="1"/>
</dbReference>
<organism evidence="3 4">
    <name type="scientific">Candidatus Limivivens merdigallinarum</name>
    <dbReference type="NCBI Taxonomy" id="2840859"/>
    <lineage>
        <taxon>Bacteria</taxon>
        <taxon>Bacillati</taxon>
        <taxon>Bacillota</taxon>
        <taxon>Clostridia</taxon>
        <taxon>Lachnospirales</taxon>
        <taxon>Lachnospiraceae</taxon>
        <taxon>Lachnospiraceae incertae sedis</taxon>
        <taxon>Candidatus Limivivens</taxon>
    </lineage>
</organism>
<gene>
    <name evidence="3" type="ORF">IAB26_11440</name>
</gene>
<dbReference type="Proteomes" id="UP000886886">
    <property type="component" value="Unassembled WGS sequence"/>
</dbReference>
<evidence type="ECO:0000259" key="2">
    <source>
        <dbReference type="Pfam" id="PF00248"/>
    </source>
</evidence>
<dbReference type="InterPro" id="IPR050523">
    <property type="entry name" value="AKR_Detox_Biosynth"/>
</dbReference>
<proteinExistence type="predicted"/>
<dbReference type="PANTHER" id="PTHR43364:SF4">
    <property type="entry name" value="NAD(P)-LINKED OXIDOREDUCTASE SUPERFAMILY PROTEIN"/>
    <property type="match status" value="1"/>
</dbReference>
<protein>
    <submittedName>
        <fullName evidence="3">Aldo/keto reductase</fullName>
    </submittedName>
</protein>
<dbReference type="EMBL" id="DVFT01000168">
    <property type="protein sequence ID" value="HIQ97162.1"/>
    <property type="molecule type" value="Genomic_DNA"/>
</dbReference>
<reference evidence="3" key="1">
    <citation type="submission" date="2020-10" db="EMBL/GenBank/DDBJ databases">
        <authorList>
            <person name="Gilroy R."/>
        </authorList>
    </citation>
    <scope>NUCLEOTIDE SEQUENCE</scope>
    <source>
        <strain evidence="3">ChiSjej3B21-11622</strain>
    </source>
</reference>
<comment type="caution">
    <text evidence="3">The sequence shown here is derived from an EMBL/GenBank/DDBJ whole genome shotgun (WGS) entry which is preliminary data.</text>
</comment>
<reference evidence="3" key="2">
    <citation type="journal article" date="2021" name="PeerJ">
        <title>Extensive microbial diversity within the chicken gut microbiome revealed by metagenomics and culture.</title>
        <authorList>
            <person name="Gilroy R."/>
            <person name="Ravi A."/>
            <person name="Getino M."/>
            <person name="Pursley I."/>
            <person name="Horton D.L."/>
            <person name="Alikhan N.F."/>
            <person name="Baker D."/>
            <person name="Gharbi K."/>
            <person name="Hall N."/>
            <person name="Watson M."/>
            <person name="Adriaenssens E.M."/>
            <person name="Foster-Nyarko E."/>
            <person name="Jarju S."/>
            <person name="Secka A."/>
            <person name="Antonio M."/>
            <person name="Oren A."/>
            <person name="Chaudhuri R.R."/>
            <person name="La Ragione R."/>
            <person name="Hildebrand F."/>
            <person name="Pallen M.J."/>
        </authorList>
    </citation>
    <scope>NUCLEOTIDE SEQUENCE</scope>
    <source>
        <strain evidence="3">ChiSjej3B21-11622</strain>
    </source>
</reference>
<evidence type="ECO:0000313" key="4">
    <source>
        <dbReference type="Proteomes" id="UP000886886"/>
    </source>
</evidence>
<evidence type="ECO:0000256" key="1">
    <source>
        <dbReference type="ARBA" id="ARBA00023002"/>
    </source>
</evidence>
<sequence>MKFGIDKKEIKPIGLGCWAIGGQFFDLGAPAGWGDVKDEVSLDALRQGIEMGVSLIDTANIYGAGHSERLVGEAIKGRRDQVILTTKFGILCDEMTKTTTGQIETEEDIRSSCEASLRRLGTDYIDVFLFHLGDYPKEKAPMVRETLEKLVKEGKIRSYGWSTSDPERAAIFAEGAHAGSMEFALNVMEDDEGMVEFCKREGVSAICRSPLAMGLLTGKYNKHTVMPDQDLRGKNAPPWMNYYIDGRPNEVFLDKLDAIREILTSKGRTLAQGCIAWVLGRGGHCIPIPGFKTPGQVEENVKAVEFGPLLPRQMEEIDEILGRD</sequence>
<dbReference type="PANTHER" id="PTHR43364">
    <property type="entry name" value="NADH-SPECIFIC METHYLGLYOXAL REDUCTASE-RELATED"/>
    <property type="match status" value="1"/>
</dbReference>
<feature type="domain" description="NADP-dependent oxidoreductase" evidence="2">
    <location>
        <begin position="12"/>
        <end position="320"/>
    </location>
</feature>
<accession>A0A9D1D1J8</accession>
<dbReference type="Pfam" id="PF00248">
    <property type="entry name" value="Aldo_ket_red"/>
    <property type="match status" value="1"/>
</dbReference>
<dbReference type="SUPFAM" id="SSF51430">
    <property type="entry name" value="NAD(P)-linked oxidoreductase"/>
    <property type="match status" value="1"/>
</dbReference>
<dbReference type="GO" id="GO:0016491">
    <property type="term" value="F:oxidoreductase activity"/>
    <property type="evidence" value="ECO:0007669"/>
    <property type="project" value="UniProtKB-KW"/>
</dbReference>
<dbReference type="GO" id="GO:0005829">
    <property type="term" value="C:cytosol"/>
    <property type="evidence" value="ECO:0007669"/>
    <property type="project" value="TreeGrafter"/>
</dbReference>
<keyword evidence="1" id="KW-0560">Oxidoreductase</keyword>